<evidence type="ECO:0000256" key="1">
    <source>
        <dbReference type="SAM" id="Coils"/>
    </source>
</evidence>
<protein>
    <submittedName>
        <fullName evidence="2">Peptidase, M23/M37 family</fullName>
    </submittedName>
</protein>
<keyword evidence="1" id="KW-0175">Coiled coil</keyword>
<dbReference type="AlphaFoldDB" id="J9CRR4"/>
<evidence type="ECO:0000313" key="2">
    <source>
        <dbReference type="EMBL" id="EJX02881.1"/>
    </source>
</evidence>
<feature type="coiled-coil region" evidence="1">
    <location>
        <begin position="153"/>
        <end position="227"/>
    </location>
</feature>
<dbReference type="EMBL" id="AMCI01002378">
    <property type="protein sequence ID" value="EJX02881.1"/>
    <property type="molecule type" value="Genomic_DNA"/>
</dbReference>
<sequence>MFRYILLCCLLIGGLLSPATAQTNKKIRSLQREQSSLKKDIANQEQLLKSTKKDVNTQLANLQVLGAQIEGQQKYVNGIHTEIKTLSSDINQLEKQLAALEHDLTDCKRKYQHAVTYMFRNHMRFSQWQFILSAHSFRQMYRRMRYVTEFSRYQQAQGRIIQKKEAVIEAKRQQLLSAKAEKDRLYTEGKEQTAKLEGQQKERQQVVDELNKKQKQLNASLNKQRKNTLNSMLVLTS</sequence>
<comment type="caution">
    <text evidence="2">The sequence shown here is derived from an EMBL/GenBank/DDBJ whole genome shotgun (WGS) entry which is preliminary data.</text>
</comment>
<accession>J9CRR4</accession>
<gene>
    <name evidence="2" type="ORF">EVA_09012</name>
</gene>
<dbReference type="Gene3D" id="6.10.250.3150">
    <property type="match status" value="1"/>
</dbReference>
<name>J9CRR4_9ZZZZ</name>
<proteinExistence type="predicted"/>
<organism evidence="2">
    <name type="scientific">gut metagenome</name>
    <dbReference type="NCBI Taxonomy" id="749906"/>
    <lineage>
        <taxon>unclassified sequences</taxon>
        <taxon>metagenomes</taxon>
        <taxon>organismal metagenomes</taxon>
    </lineage>
</organism>
<feature type="coiled-coil region" evidence="1">
    <location>
        <begin position="27"/>
        <end position="110"/>
    </location>
</feature>
<reference evidence="2" key="1">
    <citation type="journal article" date="2012" name="PLoS ONE">
        <title>Gene sets for utilization of primary and secondary nutrition supplies in the distal gut of endangered iberian lynx.</title>
        <authorList>
            <person name="Alcaide M."/>
            <person name="Messina E."/>
            <person name="Richter M."/>
            <person name="Bargiela R."/>
            <person name="Peplies J."/>
            <person name="Huws S.A."/>
            <person name="Newbold C.J."/>
            <person name="Golyshin P.N."/>
            <person name="Simon M.A."/>
            <person name="Lopez G."/>
            <person name="Yakimov M.M."/>
            <person name="Ferrer M."/>
        </authorList>
    </citation>
    <scope>NUCLEOTIDE SEQUENCE</scope>
</reference>